<protein>
    <recommendedName>
        <fullName evidence="8">RING-type domain-containing protein</fullName>
    </recommendedName>
</protein>
<gene>
    <name evidence="9" type="ORF">DPMN_128383</name>
</gene>
<proteinExistence type="inferred from homology"/>
<reference evidence="9" key="1">
    <citation type="journal article" date="2019" name="bioRxiv">
        <title>The Genome of the Zebra Mussel, Dreissena polymorpha: A Resource for Invasive Species Research.</title>
        <authorList>
            <person name="McCartney M.A."/>
            <person name="Auch B."/>
            <person name="Kono T."/>
            <person name="Mallez S."/>
            <person name="Zhang Y."/>
            <person name="Obille A."/>
            <person name="Becker A."/>
            <person name="Abrahante J.E."/>
            <person name="Garbe J."/>
            <person name="Badalamenti J.P."/>
            <person name="Herman A."/>
            <person name="Mangelson H."/>
            <person name="Liachko I."/>
            <person name="Sullivan S."/>
            <person name="Sone E.D."/>
            <person name="Koren S."/>
            <person name="Silverstein K.A.T."/>
            <person name="Beckman K.B."/>
            <person name="Gohl D.M."/>
        </authorList>
    </citation>
    <scope>NUCLEOTIDE SEQUENCE</scope>
    <source>
        <strain evidence="9">Duluth1</strain>
        <tissue evidence="9">Whole animal</tissue>
    </source>
</reference>
<dbReference type="Pfam" id="PF13920">
    <property type="entry name" value="zf-C3HC4_3"/>
    <property type="match status" value="1"/>
</dbReference>
<dbReference type="EMBL" id="JAIWYP010000005">
    <property type="protein sequence ID" value="KAH3826477.1"/>
    <property type="molecule type" value="Genomic_DNA"/>
</dbReference>
<keyword evidence="10" id="KW-1185">Reference proteome</keyword>
<dbReference type="InterPro" id="IPR001370">
    <property type="entry name" value="BIR_rpt"/>
</dbReference>
<feature type="region of interest" description="Disordered" evidence="7">
    <location>
        <begin position="150"/>
        <end position="172"/>
    </location>
</feature>
<name>A0A9D4JZM3_DREPO</name>
<comment type="similarity">
    <text evidence="1">Belongs to the IAP family.</text>
</comment>
<dbReference type="PROSITE" id="PS50143">
    <property type="entry name" value="BIR_REPEAT_2"/>
    <property type="match status" value="2"/>
</dbReference>
<dbReference type="SUPFAM" id="SSF57924">
    <property type="entry name" value="Inhibitor of apoptosis (IAP) repeat"/>
    <property type="match status" value="2"/>
</dbReference>
<dbReference type="FunFam" id="1.10.1170.10:FF:000003">
    <property type="entry name" value="E3 ubiquitin-protein ligase XIAP"/>
    <property type="match status" value="1"/>
</dbReference>
<sequence>MTTSTETTEKYSRIYFSICFPAEKNVSQVLDEALIRFGRSEETVLIHYDKNTHELLLFPDPGIDIKSLSLAQLTNSNSSHHDNSEHHILMVIHHGIASLSKTTETSDSKVDFLLKDLSKGLSKRYIKGLKDMHTCNTHLAYAPVIPKRKRTGNTIPVPAEPDHPAKKQKLENDENVLSLTEYRRMQGSAVKKIKKLYSVKGKKLRKSEATVTGPALDNNARDDKAPFRNVTNKDPQNPTTSAAKQDQQKMEVEKKKTSFVKQVRKVCINHLRKLCNKVKKKYDKKLQSKKITKVLRKLTALPETIQHNVTVKVFPAKRSGKSGRNRNQNSSSSRPTNGVPIQASDSTERDRNRPLVTSTTPVFSTGGPGPPTNPIPTTNLMDLDNERILRDRLRGVGNTVQVAPRYPEYADQTVRQRSFANWPSYTQQQAARLIIFGFYYTGQADLVRCFQCGIGLKDWSPGDEPLFEHVRHSPNCPFLQQLLGDELLGTYRDNLAEAQQRNETATSHGLNIQAPQTRARIVRHPDRATMRQRLDTFTGWPHTNGQPPQRLAEAGLFYTGTNDLCRCFTCDGGLQRWDKDDDPWLEHARWFPHCTYVREVKGQDYINLVLAAAEQAMREDEESVVIQGLQSTDLQTTDPMSTSEARSVIEMGYSKTAVQLAIHEYNGKNPTKGALSFSAADLVQILVGRQERGEEIPQDLPSEELGASGSSQQAATADPIVENRRLKHILKCLKCQENDCNMLLLPCTHHRLCEECAQNVTHCPVCGRKVEDKVKTFMS</sequence>
<dbReference type="InterPro" id="IPR013083">
    <property type="entry name" value="Znf_RING/FYVE/PHD"/>
</dbReference>
<dbReference type="InterPro" id="IPR001841">
    <property type="entry name" value="Znf_RING"/>
</dbReference>
<dbReference type="AlphaFoldDB" id="A0A9D4JZM3"/>
<evidence type="ECO:0000256" key="2">
    <source>
        <dbReference type="ARBA" id="ARBA00022703"/>
    </source>
</evidence>
<keyword evidence="3" id="KW-0479">Metal-binding</keyword>
<evidence type="ECO:0000259" key="8">
    <source>
        <dbReference type="PROSITE" id="PS50089"/>
    </source>
</evidence>
<evidence type="ECO:0000256" key="7">
    <source>
        <dbReference type="SAM" id="MobiDB-lite"/>
    </source>
</evidence>
<feature type="compositionally biased region" description="Basic and acidic residues" evidence="7">
    <location>
        <begin position="246"/>
        <end position="256"/>
    </location>
</feature>
<feature type="region of interest" description="Disordered" evidence="7">
    <location>
        <begin position="207"/>
        <end position="256"/>
    </location>
</feature>
<feature type="compositionally biased region" description="Low complexity" evidence="7">
    <location>
        <begin position="325"/>
        <end position="334"/>
    </location>
</feature>
<dbReference type="GO" id="GO:0051726">
    <property type="term" value="P:regulation of cell cycle"/>
    <property type="evidence" value="ECO:0007669"/>
    <property type="project" value="TreeGrafter"/>
</dbReference>
<dbReference type="Gene3D" id="3.30.40.10">
    <property type="entry name" value="Zinc/RING finger domain, C3HC4 (zinc finger)"/>
    <property type="match status" value="1"/>
</dbReference>
<dbReference type="PANTHER" id="PTHR10044:SF139">
    <property type="entry name" value="DEATH-ASSOCIATED INHIBITOR OF APOPTOSIS 2"/>
    <property type="match status" value="1"/>
</dbReference>
<dbReference type="PROSITE" id="PS50089">
    <property type="entry name" value="ZF_RING_2"/>
    <property type="match status" value="1"/>
</dbReference>
<keyword evidence="4 6" id="KW-0863">Zinc-finger</keyword>
<comment type="caution">
    <text evidence="9">The sequence shown here is derived from an EMBL/GenBank/DDBJ whole genome shotgun (WGS) entry which is preliminary data.</text>
</comment>
<keyword evidence="5" id="KW-0862">Zinc</keyword>
<reference evidence="9" key="2">
    <citation type="submission" date="2020-11" db="EMBL/GenBank/DDBJ databases">
        <authorList>
            <person name="McCartney M.A."/>
            <person name="Auch B."/>
            <person name="Kono T."/>
            <person name="Mallez S."/>
            <person name="Becker A."/>
            <person name="Gohl D.M."/>
            <person name="Silverstein K.A.T."/>
            <person name="Koren S."/>
            <person name="Bechman K.B."/>
            <person name="Herman A."/>
            <person name="Abrahante J.E."/>
            <person name="Garbe J."/>
        </authorList>
    </citation>
    <scope>NUCLEOTIDE SEQUENCE</scope>
    <source>
        <strain evidence="9">Duluth1</strain>
        <tissue evidence="9">Whole animal</tissue>
    </source>
</reference>
<dbReference type="InterPro" id="IPR050784">
    <property type="entry name" value="IAP"/>
</dbReference>
<feature type="domain" description="RING-type" evidence="8">
    <location>
        <begin position="732"/>
        <end position="766"/>
    </location>
</feature>
<evidence type="ECO:0000256" key="1">
    <source>
        <dbReference type="ARBA" id="ARBA00006672"/>
    </source>
</evidence>
<accession>A0A9D4JZM3</accession>
<feature type="compositionally biased region" description="Basic and acidic residues" evidence="7">
    <location>
        <begin position="160"/>
        <end position="172"/>
    </location>
</feature>
<dbReference type="Gene3D" id="1.10.1170.10">
    <property type="entry name" value="Inhibitor Of Apoptosis Protein (2mihbC-IAP-1), Chain A"/>
    <property type="match status" value="2"/>
</dbReference>
<evidence type="ECO:0000313" key="10">
    <source>
        <dbReference type="Proteomes" id="UP000828390"/>
    </source>
</evidence>
<evidence type="ECO:0000313" key="9">
    <source>
        <dbReference type="EMBL" id="KAH3826477.1"/>
    </source>
</evidence>
<keyword evidence="2" id="KW-0053">Apoptosis</keyword>
<dbReference type="SMART" id="SM00238">
    <property type="entry name" value="BIR"/>
    <property type="match status" value="2"/>
</dbReference>
<organism evidence="9 10">
    <name type="scientific">Dreissena polymorpha</name>
    <name type="common">Zebra mussel</name>
    <name type="synonym">Mytilus polymorpha</name>
    <dbReference type="NCBI Taxonomy" id="45954"/>
    <lineage>
        <taxon>Eukaryota</taxon>
        <taxon>Metazoa</taxon>
        <taxon>Spiralia</taxon>
        <taxon>Lophotrochozoa</taxon>
        <taxon>Mollusca</taxon>
        <taxon>Bivalvia</taxon>
        <taxon>Autobranchia</taxon>
        <taxon>Heteroconchia</taxon>
        <taxon>Euheterodonta</taxon>
        <taxon>Imparidentia</taxon>
        <taxon>Neoheterodontei</taxon>
        <taxon>Myida</taxon>
        <taxon>Dreissenoidea</taxon>
        <taxon>Dreissenidae</taxon>
        <taxon>Dreissena</taxon>
    </lineage>
</organism>
<dbReference type="CDD" id="cd00022">
    <property type="entry name" value="BIR"/>
    <property type="match status" value="2"/>
</dbReference>
<evidence type="ECO:0000256" key="6">
    <source>
        <dbReference type="PROSITE-ProRule" id="PRU00175"/>
    </source>
</evidence>
<evidence type="ECO:0000256" key="5">
    <source>
        <dbReference type="ARBA" id="ARBA00022833"/>
    </source>
</evidence>
<dbReference type="FunFam" id="1.10.1170.10:FF:000002">
    <property type="entry name" value="Baculoviral IAP repeat containing 7"/>
    <property type="match status" value="1"/>
</dbReference>
<dbReference type="GO" id="GO:0005737">
    <property type="term" value="C:cytoplasm"/>
    <property type="evidence" value="ECO:0007669"/>
    <property type="project" value="TreeGrafter"/>
</dbReference>
<dbReference type="GO" id="GO:0008270">
    <property type="term" value="F:zinc ion binding"/>
    <property type="evidence" value="ECO:0007669"/>
    <property type="project" value="UniProtKB-KW"/>
</dbReference>
<feature type="region of interest" description="Disordered" evidence="7">
    <location>
        <begin position="312"/>
        <end position="380"/>
    </location>
</feature>
<dbReference type="PANTHER" id="PTHR10044">
    <property type="entry name" value="INHIBITOR OF APOPTOSIS"/>
    <property type="match status" value="1"/>
</dbReference>
<feature type="compositionally biased region" description="Polar residues" evidence="7">
    <location>
        <begin position="229"/>
        <end position="245"/>
    </location>
</feature>
<evidence type="ECO:0000256" key="4">
    <source>
        <dbReference type="ARBA" id="ARBA00022771"/>
    </source>
</evidence>
<dbReference type="GO" id="GO:0006915">
    <property type="term" value="P:apoptotic process"/>
    <property type="evidence" value="ECO:0007669"/>
    <property type="project" value="UniProtKB-KW"/>
</dbReference>
<dbReference type="Pfam" id="PF00653">
    <property type="entry name" value="BIR"/>
    <property type="match status" value="2"/>
</dbReference>
<dbReference type="Proteomes" id="UP000828390">
    <property type="component" value="Unassembled WGS sequence"/>
</dbReference>
<dbReference type="OrthoDB" id="6084940at2759"/>
<dbReference type="GO" id="GO:0005634">
    <property type="term" value="C:nucleus"/>
    <property type="evidence" value="ECO:0007669"/>
    <property type="project" value="TreeGrafter"/>
</dbReference>
<evidence type="ECO:0000256" key="3">
    <source>
        <dbReference type="ARBA" id="ARBA00022723"/>
    </source>
</evidence>